<dbReference type="GO" id="GO:0008270">
    <property type="term" value="F:zinc ion binding"/>
    <property type="evidence" value="ECO:0007669"/>
    <property type="project" value="InterPro"/>
</dbReference>
<evidence type="ECO:0000256" key="3">
    <source>
        <dbReference type="ARBA" id="ARBA00023015"/>
    </source>
</evidence>
<feature type="compositionally biased region" description="Polar residues" evidence="6">
    <location>
        <begin position="119"/>
        <end position="130"/>
    </location>
</feature>
<comment type="subcellular location">
    <subcellularLocation>
        <location evidence="1">Nucleus</location>
    </subcellularLocation>
</comment>
<gene>
    <name evidence="8" type="ORF">EDD36DRAFT_416230</name>
</gene>
<sequence length="702" mass="79598">MDAELLQLLNYWGHAPRKPLPQWACLECRRYGHSTLSPEEADIICAGRRPNRRSFHPICTTGDMKRPTCSLCSRIEMHCVYPTMRRVNRGRRKGATVRSETGVQHGTPGSAESDRLSAPQVQSAPTSAPVDSNGILPIDFGVGRLENSALDVYEVNHSNSSGTPNFVNDFFIFPFLPAGHNTDFGPQEYGWFDEPAPFHDGITTRDHAYQPNPFRIDENSLSHNSRATAETSTHHTTGTSRLECAPAMADHLIELFFKTIQGFLPLLHRPNIYAKFLNSRNGHERVHDQISIPDAILLNSMFALCARFSEWHQCWETEPKLRGIPFAQKAKALWREHVKEEEEEEPSMRLLQSRILLTYYELTSGPSFQAWQSAGLCCRMAYSLSLHRTDRQTSTTTGSGGMHGLTWVQQEERRRAWWAVFQIDNVASTTSCRPYNIDSSNMDVFLPVSDDAWFSGYRSQLSPDLPESLQSCENQDSYAWFMVVNELLRASQRIFDRKHHTSEELKLVQSSLHCFALALPSNFRLTASNMTFNDDNFVEKNWVINTIVLLQAAQIFIALTLEIETLQEVPTKLTSEDLRTRLFDFCNPHINDQLRALRLWSPDYIALGSPILTCALLGPAAIHAMKRPNEAVPAGQRALCFLEGEILSFVLQRFSEYWPLGTVTHEMLKNVQPSSVNQRNPHEKMGTTWVQCMTPSLLANVV</sequence>
<keyword evidence="9" id="KW-1185">Reference proteome</keyword>
<dbReference type="GO" id="GO:0005634">
    <property type="term" value="C:nucleus"/>
    <property type="evidence" value="ECO:0007669"/>
    <property type="project" value="UniProtKB-SubCell"/>
</dbReference>
<protein>
    <submittedName>
        <fullName evidence="8">Fungal-specific transcription factor domain-containing protein</fullName>
    </submittedName>
</protein>
<name>A0AAN6E5C5_9EURO</name>
<dbReference type="EMBL" id="MU404351">
    <property type="protein sequence ID" value="KAI1617374.1"/>
    <property type="molecule type" value="Genomic_DNA"/>
</dbReference>
<dbReference type="InterPro" id="IPR050815">
    <property type="entry name" value="TF_fung"/>
</dbReference>
<comment type="caution">
    <text evidence="8">The sequence shown here is derived from an EMBL/GenBank/DDBJ whole genome shotgun (WGS) entry which is preliminary data.</text>
</comment>
<evidence type="ECO:0000256" key="2">
    <source>
        <dbReference type="ARBA" id="ARBA00022723"/>
    </source>
</evidence>
<dbReference type="PANTHER" id="PTHR47338:SF5">
    <property type="entry name" value="ZN(II)2CYS6 TRANSCRIPTION FACTOR (EUROFUNG)"/>
    <property type="match status" value="1"/>
</dbReference>
<proteinExistence type="predicted"/>
<feature type="domain" description="Xylanolytic transcriptional activator regulatory" evidence="7">
    <location>
        <begin position="370"/>
        <end position="453"/>
    </location>
</feature>
<organism evidence="8 9">
    <name type="scientific">Exophiala viscosa</name>
    <dbReference type="NCBI Taxonomy" id="2486360"/>
    <lineage>
        <taxon>Eukaryota</taxon>
        <taxon>Fungi</taxon>
        <taxon>Dikarya</taxon>
        <taxon>Ascomycota</taxon>
        <taxon>Pezizomycotina</taxon>
        <taxon>Eurotiomycetes</taxon>
        <taxon>Chaetothyriomycetidae</taxon>
        <taxon>Chaetothyriales</taxon>
        <taxon>Herpotrichiellaceae</taxon>
        <taxon>Exophiala</taxon>
    </lineage>
</organism>
<dbReference type="InterPro" id="IPR007219">
    <property type="entry name" value="XnlR_reg_dom"/>
</dbReference>
<evidence type="ECO:0000313" key="8">
    <source>
        <dbReference type="EMBL" id="KAI1617374.1"/>
    </source>
</evidence>
<dbReference type="AlphaFoldDB" id="A0AAN6E5C5"/>
<reference evidence="8" key="1">
    <citation type="journal article" date="2022" name="bioRxiv">
        <title>Deciphering the potential niche of two novel black yeast fungi from a biological soil crust based on their genomes, phenotypes, and melanin regulation.</title>
        <authorList>
            <consortium name="DOE Joint Genome Institute"/>
            <person name="Carr E.C."/>
            <person name="Barton Q."/>
            <person name="Grambo S."/>
            <person name="Sullivan M."/>
            <person name="Renfro C.M."/>
            <person name="Kuo A."/>
            <person name="Pangilinan J."/>
            <person name="Lipzen A."/>
            <person name="Keymanesh K."/>
            <person name="Savage E."/>
            <person name="Barry K."/>
            <person name="Grigoriev I.V."/>
            <person name="Riekhof W.R."/>
            <person name="Harris S.S."/>
        </authorList>
    </citation>
    <scope>NUCLEOTIDE SEQUENCE</scope>
    <source>
        <strain evidence="8">JF 03-4F</strain>
    </source>
</reference>
<keyword evidence="4" id="KW-0804">Transcription</keyword>
<evidence type="ECO:0000256" key="6">
    <source>
        <dbReference type="SAM" id="MobiDB-lite"/>
    </source>
</evidence>
<evidence type="ECO:0000313" key="9">
    <source>
        <dbReference type="Proteomes" id="UP001203852"/>
    </source>
</evidence>
<evidence type="ECO:0000259" key="7">
    <source>
        <dbReference type="SMART" id="SM00906"/>
    </source>
</evidence>
<evidence type="ECO:0000256" key="5">
    <source>
        <dbReference type="ARBA" id="ARBA00023242"/>
    </source>
</evidence>
<keyword evidence="2" id="KW-0479">Metal-binding</keyword>
<dbReference type="SMART" id="SM00906">
    <property type="entry name" value="Fungal_trans"/>
    <property type="match status" value="1"/>
</dbReference>
<feature type="region of interest" description="Disordered" evidence="6">
    <location>
        <begin position="90"/>
        <end position="130"/>
    </location>
</feature>
<keyword evidence="5" id="KW-0539">Nucleus</keyword>
<keyword evidence="3" id="KW-0805">Transcription regulation</keyword>
<dbReference type="CDD" id="cd12148">
    <property type="entry name" value="fungal_TF_MHR"/>
    <property type="match status" value="1"/>
</dbReference>
<dbReference type="GO" id="GO:0003677">
    <property type="term" value="F:DNA binding"/>
    <property type="evidence" value="ECO:0007669"/>
    <property type="project" value="InterPro"/>
</dbReference>
<dbReference type="GO" id="GO:0000981">
    <property type="term" value="F:DNA-binding transcription factor activity, RNA polymerase II-specific"/>
    <property type="evidence" value="ECO:0007669"/>
    <property type="project" value="InterPro"/>
</dbReference>
<evidence type="ECO:0000256" key="4">
    <source>
        <dbReference type="ARBA" id="ARBA00023163"/>
    </source>
</evidence>
<dbReference type="GO" id="GO:0006351">
    <property type="term" value="P:DNA-templated transcription"/>
    <property type="evidence" value="ECO:0007669"/>
    <property type="project" value="InterPro"/>
</dbReference>
<dbReference type="PANTHER" id="PTHR47338">
    <property type="entry name" value="ZN(II)2CYS6 TRANSCRIPTION FACTOR (EUROFUNG)-RELATED"/>
    <property type="match status" value="1"/>
</dbReference>
<accession>A0AAN6E5C5</accession>
<evidence type="ECO:0000256" key="1">
    <source>
        <dbReference type="ARBA" id="ARBA00004123"/>
    </source>
</evidence>
<dbReference type="Proteomes" id="UP001203852">
    <property type="component" value="Unassembled WGS sequence"/>
</dbReference>
<dbReference type="Pfam" id="PF04082">
    <property type="entry name" value="Fungal_trans"/>
    <property type="match status" value="1"/>
</dbReference>